<dbReference type="InterPro" id="IPR043128">
    <property type="entry name" value="Rev_trsase/Diguanyl_cyclase"/>
</dbReference>
<feature type="domain" description="GGDEF" evidence="4">
    <location>
        <begin position="638"/>
        <end position="768"/>
    </location>
</feature>
<keyword evidence="2" id="KW-0238">DNA-binding</keyword>
<evidence type="ECO:0000256" key="2">
    <source>
        <dbReference type="ARBA" id="ARBA00023125"/>
    </source>
</evidence>
<sequence length="768" mass="87971">MRKNIGLLINDLNTPFTSEAVKGAELGARAIDANMYIFPGMYLDNTLISDDHLQYEYQYNTLFQFANDNHLDILYIMMGLIGCRIDLDARRRFLAQFLGIPVVILYTDMPGYPSMIFDNQGAFMQGIRHLIVDHGAKNIGYVSGPKTNIDAMERLNAYRKVLEEQNIPYNENYVVYGNFEDSSEKLIGAFVSTHPELDAVVFANDEMAKGGYRVFAKLGLKVGKDILAIGFDNAPYASTLNPPLTTVEANAAELAYKAILHMADFLDENTAPVAQRVATHYIHRCSCGCANYDYDSLAAKLQLVGLLDEKKRPEILKHIMNYLFSTYADTNIILQLKDDLSVFFRLICDLTTSNDIAADRMDVQTLFTQIIEQPIFSYTSVELFVNLLFSLQFVLERQIEDPEKRITFVDVFSSMYQQLSISNFRTYQKQYGSMAQITHLVDEISANLSQSRLMDLPFESILKNMSAIGIHSSFLYTFKQPINHPHDTVFRKPDSLLLRAYTIENQSFGVPKNEQLVTINSIFNNTKMQQDKRRTYILAPLFSQEQLLGLIVCDTELDYFNMVPSLGIHISAALKTMLLLEQQKEISEHLQQNLEQMSKHNLILKEISKTDQLTGLYNRWGFLDYVKTIIENPMNQNREVLVLYADMDNLKMINDKYGHDEGDFALREIGMILKEAFRNTDVISRFGGDEFVAFALLGIPNYEKIMKHRIAEITERHNQMVQKPYRIEMSIGICEVACTKDLDIEEVLEQADKKLYIEKKAKKEKQKK</sequence>
<reference evidence="5 6" key="1">
    <citation type="submission" date="2020-08" db="EMBL/GenBank/DDBJ databases">
        <authorList>
            <person name="Liu C."/>
            <person name="Sun Q."/>
        </authorList>
    </citation>
    <scope>NUCLEOTIDE SEQUENCE [LARGE SCALE GENOMIC DNA]</scope>
    <source>
        <strain evidence="5 6">NSJ-4</strain>
    </source>
</reference>
<keyword evidence="1" id="KW-0805">Transcription regulation</keyword>
<dbReference type="InterPro" id="IPR028082">
    <property type="entry name" value="Peripla_BP_I"/>
</dbReference>
<dbReference type="GO" id="GO:0003700">
    <property type="term" value="F:DNA-binding transcription factor activity"/>
    <property type="evidence" value="ECO:0007669"/>
    <property type="project" value="TreeGrafter"/>
</dbReference>
<dbReference type="AlphaFoldDB" id="A0A7G9FPB8"/>
<dbReference type="PROSITE" id="PS50887">
    <property type="entry name" value="GGDEF"/>
    <property type="match status" value="1"/>
</dbReference>
<dbReference type="Pfam" id="PF00990">
    <property type="entry name" value="GGDEF"/>
    <property type="match status" value="1"/>
</dbReference>
<keyword evidence="6" id="KW-1185">Reference proteome</keyword>
<evidence type="ECO:0000256" key="3">
    <source>
        <dbReference type="ARBA" id="ARBA00023163"/>
    </source>
</evidence>
<dbReference type="Proteomes" id="UP000515819">
    <property type="component" value="Chromosome"/>
</dbReference>
<dbReference type="InterPro" id="IPR046335">
    <property type="entry name" value="LacI/GalR-like_sensor"/>
</dbReference>
<protein>
    <submittedName>
        <fullName evidence="5">GGDEF domain-containing protein</fullName>
    </submittedName>
</protein>
<accession>A0A7G9FPB8</accession>
<keyword evidence="3" id="KW-0804">Transcription</keyword>
<gene>
    <name evidence="5" type="ORF">H9Q76_03720</name>
</gene>
<dbReference type="KEGG" id="wcp:H9Q76_03720"/>
<evidence type="ECO:0000313" key="6">
    <source>
        <dbReference type="Proteomes" id="UP000515819"/>
    </source>
</evidence>
<dbReference type="SUPFAM" id="SSF53822">
    <property type="entry name" value="Periplasmic binding protein-like I"/>
    <property type="match status" value="1"/>
</dbReference>
<proteinExistence type="predicted"/>
<dbReference type="Gene3D" id="3.30.70.270">
    <property type="match status" value="1"/>
</dbReference>
<dbReference type="InterPro" id="IPR000160">
    <property type="entry name" value="GGDEF_dom"/>
</dbReference>
<organism evidence="5 6">
    <name type="scientific">Wujia chipingensis</name>
    <dbReference type="NCBI Taxonomy" id="2763670"/>
    <lineage>
        <taxon>Bacteria</taxon>
        <taxon>Bacillati</taxon>
        <taxon>Bacillota</taxon>
        <taxon>Clostridia</taxon>
        <taxon>Lachnospirales</taxon>
        <taxon>Lachnospiraceae</taxon>
        <taxon>Wujia</taxon>
    </lineage>
</organism>
<evidence type="ECO:0000256" key="1">
    <source>
        <dbReference type="ARBA" id="ARBA00023015"/>
    </source>
</evidence>
<dbReference type="PANTHER" id="PTHR30146">
    <property type="entry name" value="LACI-RELATED TRANSCRIPTIONAL REPRESSOR"/>
    <property type="match status" value="1"/>
</dbReference>
<dbReference type="PANTHER" id="PTHR30146:SF24">
    <property type="entry name" value="XYLOSE OPERON REGULATORY PROTEIN"/>
    <property type="match status" value="1"/>
</dbReference>
<dbReference type="RefSeq" id="WP_021984401.1">
    <property type="nucleotide sequence ID" value="NZ_CP060632.1"/>
</dbReference>
<dbReference type="SMART" id="SM00267">
    <property type="entry name" value="GGDEF"/>
    <property type="match status" value="1"/>
</dbReference>
<dbReference type="Gene3D" id="3.40.50.2300">
    <property type="match status" value="2"/>
</dbReference>
<dbReference type="CDD" id="cd06267">
    <property type="entry name" value="PBP1_LacI_sugar_binding-like"/>
    <property type="match status" value="1"/>
</dbReference>
<dbReference type="Pfam" id="PF13377">
    <property type="entry name" value="Peripla_BP_3"/>
    <property type="match status" value="1"/>
</dbReference>
<dbReference type="SUPFAM" id="SSF55073">
    <property type="entry name" value="Nucleotide cyclase"/>
    <property type="match status" value="1"/>
</dbReference>
<dbReference type="CDD" id="cd01949">
    <property type="entry name" value="GGDEF"/>
    <property type="match status" value="1"/>
</dbReference>
<evidence type="ECO:0000259" key="4">
    <source>
        <dbReference type="PROSITE" id="PS50887"/>
    </source>
</evidence>
<dbReference type="GO" id="GO:0000976">
    <property type="term" value="F:transcription cis-regulatory region binding"/>
    <property type="evidence" value="ECO:0007669"/>
    <property type="project" value="TreeGrafter"/>
</dbReference>
<dbReference type="InterPro" id="IPR029787">
    <property type="entry name" value="Nucleotide_cyclase"/>
</dbReference>
<evidence type="ECO:0000313" key="5">
    <source>
        <dbReference type="EMBL" id="QNM00400.1"/>
    </source>
</evidence>
<name>A0A7G9FPB8_9FIRM</name>
<dbReference type="EMBL" id="CP060632">
    <property type="protein sequence ID" value="QNM00400.1"/>
    <property type="molecule type" value="Genomic_DNA"/>
</dbReference>
<dbReference type="NCBIfam" id="TIGR00254">
    <property type="entry name" value="GGDEF"/>
    <property type="match status" value="1"/>
</dbReference>